<sequence length="227" mass="22815">MRFLLGTCAALTVAAAPLSQGAVVNIDALDLRGTGVFGHTDAVLNSGPGNTTADPLDWDITYNNLDLDGDAANDDSVTFTVRASGGTNQRAWGQGVDTGFGNLNDVTFSLVFAAGQTTSNGDFIVFDGFTGGAIGAGGAVLDRSADINGTTATIGPAGVGGGPFLFQTASVDFAPTATVTYTNSGGTAGSIVARNHDLQFSTVPVPEPASLALVGLGGLAMLGRRRK</sequence>
<accession>A0A7X0H432</accession>
<dbReference type="Proteomes" id="UP000541810">
    <property type="component" value="Unassembled WGS sequence"/>
</dbReference>
<feature type="domain" description="Ice-binding protein C-terminal" evidence="2">
    <location>
        <begin position="204"/>
        <end position="226"/>
    </location>
</feature>
<dbReference type="InterPro" id="IPR013424">
    <property type="entry name" value="Ice-binding_C"/>
</dbReference>
<dbReference type="InterPro" id="IPR017756">
    <property type="entry name" value="TM_Gly-Cys-Arg_CS"/>
</dbReference>
<evidence type="ECO:0000256" key="1">
    <source>
        <dbReference type="SAM" id="SignalP"/>
    </source>
</evidence>
<reference evidence="3 4" key="1">
    <citation type="submission" date="2020-08" db="EMBL/GenBank/DDBJ databases">
        <title>Genomic Encyclopedia of Type Strains, Phase IV (KMG-IV): sequencing the most valuable type-strain genomes for metagenomic binning, comparative biology and taxonomic classification.</title>
        <authorList>
            <person name="Goeker M."/>
        </authorList>
    </citation>
    <scope>NUCLEOTIDE SEQUENCE [LARGE SCALE GENOMIC DNA]</scope>
    <source>
        <strain evidence="3 4">DSM 103725</strain>
    </source>
</reference>
<evidence type="ECO:0000313" key="4">
    <source>
        <dbReference type="Proteomes" id="UP000541810"/>
    </source>
</evidence>
<feature type="chain" id="PRO_5030737329" description="Ice-binding protein C-terminal domain-containing protein" evidence="1">
    <location>
        <begin position="23"/>
        <end position="227"/>
    </location>
</feature>
<dbReference type="RefSeq" id="WP_184676097.1">
    <property type="nucleotide sequence ID" value="NZ_JACHGY010000001.1"/>
</dbReference>
<evidence type="ECO:0000313" key="3">
    <source>
        <dbReference type="EMBL" id="MBB6428713.1"/>
    </source>
</evidence>
<dbReference type="AlphaFoldDB" id="A0A7X0H432"/>
<proteinExistence type="predicted"/>
<keyword evidence="4" id="KW-1185">Reference proteome</keyword>
<gene>
    <name evidence="3" type="ORF">HNQ40_000519</name>
</gene>
<dbReference type="Pfam" id="PF07589">
    <property type="entry name" value="PEP-CTERM"/>
    <property type="match status" value="1"/>
</dbReference>
<organism evidence="3 4">
    <name type="scientific">Algisphaera agarilytica</name>
    <dbReference type="NCBI Taxonomy" id="1385975"/>
    <lineage>
        <taxon>Bacteria</taxon>
        <taxon>Pseudomonadati</taxon>
        <taxon>Planctomycetota</taxon>
        <taxon>Phycisphaerae</taxon>
        <taxon>Phycisphaerales</taxon>
        <taxon>Phycisphaeraceae</taxon>
        <taxon>Algisphaera</taxon>
    </lineage>
</organism>
<dbReference type="EMBL" id="JACHGY010000001">
    <property type="protein sequence ID" value="MBB6428713.1"/>
    <property type="molecule type" value="Genomic_DNA"/>
</dbReference>
<keyword evidence="1" id="KW-0732">Signal</keyword>
<feature type="signal peptide" evidence="1">
    <location>
        <begin position="1"/>
        <end position="22"/>
    </location>
</feature>
<evidence type="ECO:0000259" key="2">
    <source>
        <dbReference type="Pfam" id="PF07589"/>
    </source>
</evidence>
<dbReference type="NCBIfam" id="TIGR03382">
    <property type="entry name" value="GC_trans_RRR"/>
    <property type="match status" value="1"/>
</dbReference>
<comment type="caution">
    <text evidence="3">The sequence shown here is derived from an EMBL/GenBank/DDBJ whole genome shotgun (WGS) entry which is preliminary data.</text>
</comment>
<protein>
    <recommendedName>
        <fullName evidence="2">Ice-binding protein C-terminal domain-containing protein</fullName>
    </recommendedName>
</protein>
<dbReference type="NCBIfam" id="TIGR02595">
    <property type="entry name" value="PEP_CTERM"/>
    <property type="match status" value="1"/>
</dbReference>
<name>A0A7X0H432_9BACT</name>